<dbReference type="PANTHER" id="PTHR21740:SF8">
    <property type="entry name" value="NCK-ASSOCIATED PROTEIN 5"/>
    <property type="match status" value="1"/>
</dbReference>
<dbReference type="PANTHER" id="PTHR21740">
    <property type="entry name" value="NCK-ASSOCIATED PROTEIN 5"/>
    <property type="match status" value="1"/>
</dbReference>
<sequence length="1118" mass="124810">MLGVLKRRWKPKRSSNNNNNNNNARVAKPGIDNVQADSTIEKIRVATSPRQIHPVCEEKAQIVSYDGDMPEAAPTTPPMYPLTPNICVEGGRIEFIKPPLEGSLNVEYSKSPTELAGVCVATPQSEKADIAKECLESRVRELEAALEAERKSAQRERLAAAKLQRQLARREVLQRDVDRERRLRLDSESRLRNSASEAERCRARLAALQREFTRMEDSVRSMLQYKSRYEQLKQDKTSLTLAYENRAQQLQLTLTKLNQENEALKKQLRALEAAGAGEVQAALVDRLRVLELDNCTLSREGDAQRRQYERCLDDVANQVVRALLSQKSLREEISTLHQRVKDLETQNRALTSLLLQQIHQNNNRAGGSNQRVVESIRPNPTVKFALPAPGRPSSCDDSRLRRIWEDSVVWLPLQRPSSLNLETCCQYKHRAIPVLAGGKKGSAEEDEGSESPESGNRDEGYSTMSSDVQGLTEVPRRGLEDLKEATDETDTPPLPLDSTSTPDRLPEPDVVLIPLSLALTVNNNNRHSYPPVKDLLPYQHIMRSFSDSHLCLKLTTTASGSNYSLSSAESVLVVERQALPLRRSRAANSLIGTVVQEEDDDTGSWCSGDWWDADYIQHWLRLDETRSALQQQMEYDAAELEDWSMEDGEVWRKCEPTTPSQILPRIQESNTSELEEDSNECLWNASSYLTDHTLNVDGIDQTRSFWPYGGRSLISPGGDSWSSAGTTSEEGRSFNEGCPNGGSKRSSTAMSTDSGELPAIGTDFTRDFYRLVKFESTKSLASTSSRSQAGDSINFKKGDLPLSSDREQALQSVLHFIAEQQQYCLSREVADSGPSDLCLDELSPESKELCEDDKSLLKESVVIDSNNKQNTNVESLLNEPNLPPIKNMCDQNSSATDKLTKSFSACSNVQSKSEHVNHLEEEISVSVECELETKCERLDKNYKEVEKSRDFEFNENEIISRPLRLENGRSSLRPVLEEDEDHTGMTESETSTISTADTVIKAQSEDYQSQSIFSYPGSTSVQCSEDSIVIAGNKSLSFHEHATSKDVIDELNRMIRKGDDGAEVETTEVNPNLDVACCCPTGWVHVEREIDFTDPKARANLLDVMLAASHNSSSTGSS</sequence>
<evidence type="ECO:0008006" key="4">
    <source>
        <dbReference type="Google" id="ProtNLM"/>
    </source>
</evidence>
<feature type="compositionally biased region" description="Basic and acidic residues" evidence="2">
    <location>
        <begin position="474"/>
        <end position="486"/>
    </location>
</feature>
<feature type="region of interest" description="Disordered" evidence="2">
    <location>
        <begin position="438"/>
        <end position="507"/>
    </location>
</feature>
<organism evidence="3">
    <name type="scientific">Clastoptera arizonana</name>
    <name type="common">Arizona spittle bug</name>
    <dbReference type="NCBI Taxonomy" id="38151"/>
    <lineage>
        <taxon>Eukaryota</taxon>
        <taxon>Metazoa</taxon>
        <taxon>Ecdysozoa</taxon>
        <taxon>Arthropoda</taxon>
        <taxon>Hexapoda</taxon>
        <taxon>Insecta</taxon>
        <taxon>Pterygota</taxon>
        <taxon>Neoptera</taxon>
        <taxon>Paraneoptera</taxon>
        <taxon>Hemiptera</taxon>
        <taxon>Auchenorrhyncha</taxon>
        <taxon>Cercopoidea</taxon>
        <taxon>Clastopteridae</taxon>
        <taxon>Clastoptera</taxon>
    </lineage>
</organism>
<evidence type="ECO:0000313" key="3">
    <source>
        <dbReference type="EMBL" id="JAS12282.1"/>
    </source>
</evidence>
<dbReference type="AlphaFoldDB" id="A0A1B6CFS2"/>
<feature type="region of interest" description="Disordered" evidence="2">
    <location>
        <begin position="717"/>
        <end position="758"/>
    </location>
</feature>
<reference evidence="3" key="1">
    <citation type="submission" date="2015-12" db="EMBL/GenBank/DDBJ databases">
        <title>De novo transcriptome assembly of four potential Pierce s Disease insect vectors from Arizona vineyards.</title>
        <authorList>
            <person name="Tassone E.E."/>
        </authorList>
    </citation>
    <scope>NUCLEOTIDE SEQUENCE</scope>
</reference>
<feature type="coiled-coil region" evidence="1">
    <location>
        <begin position="326"/>
        <end position="353"/>
    </location>
</feature>
<dbReference type="EMBL" id="GEDC01025016">
    <property type="protein sequence ID" value="JAS12282.1"/>
    <property type="molecule type" value="Transcribed_RNA"/>
</dbReference>
<gene>
    <name evidence="3" type="ORF">g.34276</name>
</gene>
<evidence type="ECO:0000256" key="1">
    <source>
        <dbReference type="SAM" id="Coils"/>
    </source>
</evidence>
<keyword evidence="1" id="KW-0175">Coiled coil</keyword>
<proteinExistence type="predicted"/>
<feature type="region of interest" description="Disordered" evidence="2">
    <location>
        <begin position="1"/>
        <end position="33"/>
    </location>
</feature>
<evidence type="ECO:0000256" key="2">
    <source>
        <dbReference type="SAM" id="MobiDB-lite"/>
    </source>
</evidence>
<accession>A0A1B6CFS2</accession>
<protein>
    <recommendedName>
        <fullName evidence="4">Nck-associated protein 5 C-terminal domain-containing protein</fullName>
    </recommendedName>
</protein>
<feature type="coiled-coil region" evidence="1">
    <location>
        <begin position="125"/>
        <end position="274"/>
    </location>
</feature>
<feature type="compositionally biased region" description="Polar residues" evidence="2">
    <location>
        <begin position="743"/>
        <end position="754"/>
    </location>
</feature>
<dbReference type="InterPro" id="IPR026163">
    <property type="entry name" value="Nckap5l"/>
</dbReference>
<feature type="non-terminal residue" evidence="3">
    <location>
        <position position="1118"/>
    </location>
</feature>
<feature type="compositionally biased region" description="Basic residues" evidence="2">
    <location>
        <begin position="1"/>
        <end position="13"/>
    </location>
</feature>
<name>A0A1B6CFS2_9HEMI</name>